<evidence type="ECO:0000313" key="2">
    <source>
        <dbReference type="Proteomes" id="UP000233469"/>
    </source>
</evidence>
<name>A0A2N1M745_9GLOM</name>
<gene>
    <name evidence="1" type="ORF">RhiirC2_721218</name>
</gene>
<proteinExistence type="predicted"/>
<organism evidence="1 2">
    <name type="scientific">Rhizophagus irregularis</name>
    <dbReference type="NCBI Taxonomy" id="588596"/>
    <lineage>
        <taxon>Eukaryota</taxon>
        <taxon>Fungi</taxon>
        <taxon>Fungi incertae sedis</taxon>
        <taxon>Mucoromycota</taxon>
        <taxon>Glomeromycotina</taxon>
        <taxon>Glomeromycetes</taxon>
        <taxon>Glomerales</taxon>
        <taxon>Glomeraceae</taxon>
        <taxon>Rhizophagus</taxon>
    </lineage>
</organism>
<dbReference type="VEuPathDB" id="FungiDB:RhiirA1_476859"/>
<reference evidence="1 2" key="2">
    <citation type="submission" date="2017-10" db="EMBL/GenBank/DDBJ databases">
        <title>Extensive intraspecific genome diversity in a model arbuscular mycorrhizal fungus.</title>
        <authorList>
            <person name="Chen E.C.H."/>
            <person name="Morin E."/>
            <person name="Baudet D."/>
            <person name="Noel J."/>
            <person name="Ndikumana S."/>
            <person name="Charron P."/>
            <person name="St-Onge C."/>
            <person name="Giorgi J."/>
            <person name="Grigoriev I.V."/>
            <person name="Roux C."/>
            <person name="Martin F.M."/>
            <person name="Corradi N."/>
        </authorList>
    </citation>
    <scope>NUCLEOTIDE SEQUENCE [LARGE SCALE GENOMIC DNA]</scope>
    <source>
        <strain evidence="1 2">C2</strain>
    </source>
</reference>
<reference evidence="1 2" key="1">
    <citation type="submission" date="2016-04" db="EMBL/GenBank/DDBJ databases">
        <title>Genome analyses suggest a sexual origin of heterokaryosis in a supposedly ancient asexual fungus.</title>
        <authorList>
            <person name="Ropars J."/>
            <person name="Sedzielewska K."/>
            <person name="Noel J."/>
            <person name="Charron P."/>
            <person name="Farinelli L."/>
            <person name="Marton T."/>
            <person name="Kruger M."/>
            <person name="Pelin A."/>
            <person name="Brachmann A."/>
            <person name="Corradi N."/>
        </authorList>
    </citation>
    <scope>NUCLEOTIDE SEQUENCE [LARGE SCALE GENOMIC DNA]</scope>
    <source>
        <strain evidence="1 2">C2</strain>
    </source>
</reference>
<accession>A0A2N1M745</accession>
<dbReference type="AlphaFoldDB" id="A0A2N1M745"/>
<sequence>MNLEKYYPIFLHQPQVAAKRIHKLFHYLLSHNYEDCIPLNLSAKIDAQNANFTNDISTFIDSALSRTRWRIVLNHIFVDHPTHPTLLTFPDATIDQEVIDHFQNFIPITSTPPSSIQDLPKQWSNAYAPLANVSLVIFDSLMDPPTLDEWSSTLSSMSNDKAPGPSMISYEILKHLEPTASSQGR</sequence>
<protein>
    <submittedName>
        <fullName evidence="1">Uncharacterized protein</fullName>
    </submittedName>
</protein>
<dbReference type="EMBL" id="LLXL01004372">
    <property type="protein sequence ID" value="PKK57456.1"/>
    <property type="molecule type" value="Genomic_DNA"/>
</dbReference>
<dbReference type="Proteomes" id="UP000233469">
    <property type="component" value="Unassembled WGS sequence"/>
</dbReference>
<comment type="caution">
    <text evidence="1">The sequence shown here is derived from an EMBL/GenBank/DDBJ whole genome shotgun (WGS) entry which is preliminary data.</text>
</comment>
<evidence type="ECO:0000313" key="1">
    <source>
        <dbReference type="EMBL" id="PKK57456.1"/>
    </source>
</evidence>